<evidence type="ECO:0000313" key="2">
    <source>
        <dbReference type="EMBL" id="KAK6972034.1"/>
    </source>
</evidence>
<evidence type="ECO:0000313" key="3">
    <source>
        <dbReference type="Proteomes" id="UP001362999"/>
    </source>
</evidence>
<dbReference type="Proteomes" id="UP001362999">
    <property type="component" value="Unassembled WGS sequence"/>
</dbReference>
<reference evidence="2 3" key="1">
    <citation type="journal article" date="2024" name="J Genomics">
        <title>Draft genome sequencing and assembly of Favolaschia claudopus CIRM-BRFM 2984 isolated from oak limbs.</title>
        <authorList>
            <person name="Navarro D."/>
            <person name="Drula E."/>
            <person name="Chaduli D."/>
            <person name="Cazenave R."/>
            <person name="Ahrendt S."/>
            <person name="Wang J."/>
            <person name="Lipzen A."/>
            <person name="Daum C."/>
            <person name="Barry K."/>
            <person name="Grigoriev I.V."/>
            <person name="Favel A."/>
            <person name="Rosso M.N."/>
            <person name="Martin F."/>
        </authorList>
    </citation>
    <scope>NUCLEOTIDE SEQUENCE [LARGE SCALE GENOMIC DNA]</scope>
    <source>
        <strain evidence="2 3">CIRM-BRFM 2984</strain>
    </source>
</reference>
<feature type="region of interest" description="Disordered" evidence="1">
    <location>
        <begin position="1"/>
        <end position="29"/>
    </location>
</feature>
<dbReference type="EMBL" id="JAWWNJ010000196">
    <property type="protein sequence ID" value="KAK6972034.1"/>
    <property type="molecule type" value="Genomic_DNA"/>
</dbReference>
<comment type="caution">
    <text evidence="2">The sequence shown here is derived from an EMBL/GenBank/DDBJ whole genome shotgun (WGS) entry which is preliminary data.</text>
</comment>
<sequence>MEKRSSSPSDISTSGATHHSPPNFRGDDMEIAHPKKFYVAEALLCQSIGSFQRRQLGKCLSRYKKRETKSPRRKCRHHPPPRVSRRAMILDEEGLGGDSGEGEIEGFGTAGGGSVVGGVAVAKWGLPLKLLNESAATTLGASIVFPRAILRIHEGLSKERKGNDSKKERVDCRAICADSFMLVITAASPKDGFQCSLSLNSHIESKSRWFCMQGLQPVELKELSCLSTVRSQAPDSKFKGREVEKQGKT</sequence>
<organism evidence="2 3">
    <name type="scientific">Favolaschia claudopus</name>
    <dbReference type="NCBI Taxonomy" id="2862362"/>
    <lineage>
        <taxon>Eukaryota</taxon>
        <taxon>Fungi</taxon>
        <taxon>Dikarya</taxon>
        <taxon>Basidiomycota</taxon>
        <taxon>Agaricomycotina</taxon>
        <taxon>Agaricomycetes</taxon>
        <taxon>Agaricomycetidae</taxon>
        <taxon>Agaricales</taxon>
        <taxon>Marasmiineae</taxon>
        <taxon>Mycenaceae</taxon>
        <taxon>Favolaschia</taxon>
    </lineage>
</organism>
<gene>
    <name evidence="2" type="ORF">R3P38DRAFT_2812875</name>
</gene>
<proteinExistence type="predicted"/>
<protein>
    <submittedName>
        <fullName evidence="2">Uncharacterized protein</fullName>
    </submittedName>
</protein>
<accession>A0AAV9Z6B0</accession>
<evidence type="ECO:0000256" key="1">
    <source>
        <dbReference type="SAM" id="MobiDB-lite"/>
    </source>
</evidence>
<feature type="compositionally biased region" description="Polar residues" evidence="1">
    <location>
        <begin position="1"/>
        <end position="17"/>
    </location>
</feature>
<dbReference type="AlphaFoldDB" id="A0AAV9Z6B0"/>
<name>A0AAV9Z6B0_9AGAR</name>
<keyword evidence="3" id="KW-1185">Reference proteome</keyword>